<dbReference type="GO" id="GO:0006412">
    <property type="term" value="P:translation"/>
    <property type="evidence" value="ECO:0007669"/>
    <property type="project" value="InterPro"/>
</dbReference>
<dbReference type="PANTHER" id="PTHR11885:SF6">
    <property type="entry name" value="SMALL RIBOSOMAL SUBUNIT PROTEIN US15"/>
    <property type="match status" value="1"/>
</dbReference>
<dbReference type="SUPFAM" id="SSF51126">
    <property type="entry name" value="Pectin lyase-like"/>
    <property type="match status" value="1"/>
</dbReference>
<name>A0A835IHF7_9MAGN</name>
<dbReference type="Gene3D" id="2.160.20.10">
    <property type="entry name" value="Single-stranded right-handed beta-helix, Pectin lyase-like"/>
    <property type="match status" value="1"/>
</dbReference>
<reference evidence="5 6" key="1">
    <citation type="submission" date="2020-10" db="EMBL/GenBank/DDBJ databases">
        <title>The Coptis chinensis genome and diversification of protoberbering-type alkaloids.</title>
        <authorList>
            <person name="Wang B."/>
            <person name="Shu S."/>
            <person name="Song C."/>
            <person name="Liu Y."/>
        </authorList>
    </citation>
    <scope>NUCLEOTIDE SEQUENCE [LARGE SCALE GENOMIC DNA]</scope>
    <source>
        <strain evidence="5">HL-2020</strain>
        <tissue evidence="5">Leaf</tissue>
    </source>
</reference>
<dbReference type="AlphaFoldDB" id="A0A835IHF7"/>
<comment type="caution">
    <text evidence="5">The sequence shown here is derived from an EMBL/GenBank/DDBJ whole genome shotgun (WGS) entry which is preliminary data.</text>
</comment>
<dbReference type="OrthoDB" id="1522526at2759"/>
<dbReference type="InterPro" id="IPR009068">
    <property type="entry name" value="uS15_NS1_RNA-bd_sf"/>
</dbReference>
<accession>A0A835IHF7</accession>
<keyword evidence="6" id="KW-1185">Reference proteome</keyword>
<dbReference type="GO" id="GO:0022627">
    <property type="term" value="C:cytosolic small ribosomal subunit"/>
    <property type="evidence" value="ECO:0007669"/>
    <property type="project" value="TreeGrafter"/>
</dbReference>
<dbReference type="GO" id="GO:0005730">
    <property type="term" value="C:nucleolus"/>
    <property type="evidence" value="ECO:0007669"/>
    <property type="project" value="TreeGrafter"/>
</dbReference>
<dbReference type="SMART" id="SM01387">
    <property type="entry name" value="Ribosomal_S15"/>
    <property type="match status" value="1"/>
</dbReference>
<gene>
    <name evidence="5" type="ORF">IFM89_004369</name>
</gene>
<evidence type="ECO:0000256" key="2">
    <source>
        <dbReference type="ARBA" id="ARBA00022980"/>
    </source>
</evidence>
<dbReference type="InterPro" id="IPR023029">
    <property type="entry name" value="Ribosomal_uS15_arc_euk"/>
</dbReference>
<dbReference type="InterPro" id="IPR012334">
    <property type="entry name" value="Pectin_lyas_fold"/>
</dbReference>
<dbReference type="FunFam" id="1.10.287.10:FF:000003">
    <property type="entry name" value="40S ribosomal protein S13"/>
    <property type="match status" value="1"/>
</dbReference>
<organism evidence="5 6">
    <name type="scientific">Coptis chinensis</name>
    <dbReference type="NCBI Taxonomy" id="261450"/>
    <lineage>
        <taxon>Eukaryota</taxon>
        <taxon>Viridiplantae</taxon>
        <taxon>Streptophyta</taxon>
        <taxon>Embryophyta</taxon>
        <taxon>Tracheophyta</taxon>
        <taxon>Spermatophyta</taxon>
        <taxon>Magnoliopsida</taxon>
        <taxon>Ranunculales</taxon>
        <taxon>Ranunculaceae</taxon>
        <taxon>Coptidoideae</taxon>
        <taxon>Coptis</taxon>
    </lineage>
</organism>
<dbReference type="Proteomes" id="UP000631114">
    <property type="component" value="Unassembled WGS sequence"/>
</dbReference>
<comment type="similarity">
    <text evidence="1 4">Belongs to the universal ribosomal protein uS15 family.</text>
</comment>
<evidence type="ECO:0000256" key="4">
    <source>
        <dbReference type="RuleBase" id="RU003919"/>
    </source>
</evidence>
<sequence>MIDGHGQRIKFTEKGLRLKECEHVIICNLEFEGGRGPNVGGIQIKPKSRHIWIDICNLRDYEDGSIDITQESIDITISRLKVSLVVRSCVFSRPTGYSLIGLTHEIPEDLYHLIKKVAAIHKHLERNRKDKDNKFRLIFVESRIHRLARYYKRTKKFPHVWK</sequence>
<evidence type="ECO:0000256" key="1">
    <source>
        <dbReference type="ARBA" id="ARBA00008434"/>
    </source>
</evidence>
<dbReference type="Pfam" id="PF00312">
    <property type="entry name" value="Ribosomal_S15"/>
    <property type="match status" value="1"/>
</dbReference>
<dbReference type="SUPFAM" id="SSF47060">
    <property type="entry name" value="S15/NS1 RNA-binding domain"/>
    <property type="match status" value="1"/>
</dbReference>
<evidence type="ECO:0000256" key="3">
    <source>
        <dbReference type="ARBA" id="ARBA00023274"/>
    </source>
</evidence>
<dbReference type="Gene3D" id="1.10.287.10">
    <property type="entry name" value="S15/NS1, RNA-binding"/>
    <property type="match status" value="1"/>
</dbReference>
<dbReference type="GO" id="GO:0003735">
    <property type="term" value="F:structural constituent of ribosome"/>
    <property type="evidence" value="ECO:0007669"/>
    <property type="project" value="InterPro"/>
</dbReference>
<evidence type="ECO:0000313" key="5">
    <source>
        <dbReference type="EMBL" id="KAF9619025.1"/>
    </source>
</evidence>
<protein>
    <recommendedName>
        <fullName evidence="7">40S ribosomal protein S13</fullName>
    </recommendedName>
</protein>
<keyword evidence="3 4" id="KW-0687">Ribonucleoprotein</keyword>
<dbReference type="PANTHER" id="PTHR11885">
    <property type="entry name" value="RIBOSOMAL PROTEIN S15P/S13E"/>
    <property type="match status" value="1"/>
</dbReference>
<dbReference type="InterPro" id="IPR000589">
    <property type="entry name" value="Ribosomal_uS15"/>
</dbReference>
<keyword evidence="2 4" id="KW-0689">Ribosomal protein</keyword>
<dbReference type="EMBL" id="JADFTS010000002">
    <property type="protein sequence ID" value="KAF9619025.1"/>
    <property type="molecule type" value="Genomic_DNA"/>
</dbReference>
<evidence type="ECO:0000313" key="6">
    <source>
        <dbReference type="Proteomes" id="UP000631114"/>
    </source>
</evidence>
<dbReference type="PROSITE" id="PS00362">
    <property type="entry name" value="RIBOSOMAL_S15"/>
    <property type="match status" value="1"/>
</dbReference>
<proteinExistence type="inferred from homology"/>
<dbReference type="InterPro" id="IPR011050">
    <property type="entry name" value="Pectin_lyase_fold/virulence"/>
</dbReference>
<evidence type="ECO:0008006" key="7">
    <source>
        <dbReference type="Google" id="ProtNLM"/>
    </source>
</evidence>
<dbReference type="CDD" id="cd00353">
    <property type="entry name" value="Ribosomal_S15p_S13e"/>
    <property type="match status" value="1"/>
</dbReference>
<dbReference type="GO" id="GO:0070181">
    <property type="term" value="F:small ribosomal subunit rRNA binding"/>
    <property type="evidence" value="ECO:0007669"/>
    <property type="project" value="TreeGrafter"/>
</dbReference>